<evidence type="ECO:0008006" key="11">
    <source>
        <dbReference type="Google" id="ProtNLM"/>
    </source>
</evidence>
<dbReference type="EMBL" id="JBAMIC010000001">
    <property type="protein sequence ID" value="KAK7115948.1"/>
    <property type="molecule type" value="Genomic_DNA"/>
</dbReference>
<comment type="caution">
    <text evidence="9">The sequence shown here is derived from an EMBL/GenBank/DDBJ whole genome shotgun (WGS) entry which is preliminary data.</text>
</comment>
<keyword evidence="2" id="KW-0813">Transport</keyword>
<comment type="subcellular location">
    <subcellularLocation>
        <location evidence="1">Endoplasmic reticulum</location>
    </subcellularLocation>
</comment>
<sequence>MAAEGDDVDSKDEENILYDLAVLAEWKFDNEIFTRSQRRKSSASTIARLTSIAQRISWAFLRTLRLQPLEAAGCSLPEPLMGMVSSTLPWHLAISSSGTLAAVLQESCVEIRSQRDGFEGLVGRGSLPVDSNPHWRCMVWSPDESMVACARSSGVVDVFDMVGTLLFSIQKPGAEAAGMVQDLSNSVSALIFTDIKPSEKKWSAELLVIQHSGVLHSYFVDRDNGFLLRHQFLFTDEYPLGIAAATYDPKHKVLFVGGAALSESDGDAIPSRCDGVTAWRVLSDAPHYKILTDVDDKAMAAKRRSWLAKLRSSAMLSWAPPDMDGVFRLSLSPDGTSLVGLHHSGRLSVWDVPSLRLRHSTPLEEQPGFDEVNAALAENPTKRKKMKDLIPHKKLIDVNFWSSQAIILARCSGAVTVSSINTLKNLLGTSPEWFEPSPRVAEANDGGFLGLECELRFPKQRILLGGGDDDDVEDSDDEDKSMVAMTTRATKQVMYYLTDSERFQPPKKKPKTVTKVYRMVWLKSTTPEELFSRKIDAEEYGEALALAQAYGLDCDLVYQRQWRRSPVSLASISDYLSKISKRAWVLHECMERVPENIDAARELLQYGLRGTDLPALSAITNSEDAGKFMLCDPEDGLYEDADVDRFNPAEVHLFEEKKKEVRQQQLAEVEFKNLTLEQKELCRARLKLLQFLDRLKTYECILGGGSAAAERFNADFYKEFRAQNIVQLAAEYAQSSDWRALETLFTFHHADLASHRLAILSNFPETTLPADYGSLLPELGTDGEVNEMDKDMWREEDWSEMDMCRSEVKLDQEDLGAFLYDDCPDLLKYRVESPSAELVQEWYEMRVGEIEASSRMVDNALELSKLAIQRGFDGLRELLDDLVTMETLVYECGVGDSLTLASLREMSEYTRIELMMDKCPLDMYAKNARRWLVPVLQRCEVRDPGSYRRLLHEFLLTRARTDLTIPLKIFQTSKVGVAHPIITSAKDMMEFAVDVIYCTERDDQLDVAMDIFSCLPQKAQQNESADILRLHKQVDSLEHHLRAAKILQDNGVKKTPAFIKSSQDNCEEAQNLIIRLTRSAGRKTPALKEVEWYKLHDDIMTLRDIVYRCLSPSLCHQIFVESLLCSSSQDNIRLAGEMMERQKQQPITAGSGRSQGSRRGQKAGSGRSHMQKLEYDTAVTLALSAACEYFDSSANLTHVCMDLARSCLNLILDSPPPVQEELDIIASLAILDDFSVSILPLQVRLSKNRLDLVRQAVASKPTNYKQSQKLLRLGHLLRVEAKDSAERDGKVLLLLAQAALGAGDNSFAHQCCQQLVAASYGPAWTVCVDLAHQESFKVIAAKVSLLSFAVTFCSPDMIEPILQARSLLQRQLLLEKVGKVLSQQVHADTATAGGDGSEDTTTGADRSSRQGSPFSARAALEQTQAILSSTQRHTRAVLSSVTDTAWWKGAVKSLKRPLRQRGEDEKGGAGEGNPGFTKQGCHPFYEDVIGDCYLDLSSADYGYLGEEKPAKADLSQSVLRTARLEETLTEGENCEPAEEALLELGQHWLPSDTSLGLAYLLSLPKAEAADKCLSSISQSGLALEVSQYYYALQIYSALRPSPLPHPASVYLHLPSRLSKIVVQHINSQPERDWPEGVKGVIPHLLKCRSRLEDWNQAQALQRLAPGVDGNRFASDPEYKKETILGLAMSCEEEVYGMAVHLAERYNLPLWDIFMAHLEYLFSDSGLSTQEVKERVSRLNMLETLREKPQEFCSCLYTHVYPSVSGSDHARLLYFFSLLEGQDEENLLCEMPAAEHGKLLKKLKSVAPDIDYVKLMDKKTSPKDILAPYLTSANINNIMKLAAKIPDKKGGFLHPSSLYCGWAIRVFWEGDKAGKAPPQSAAAWIHRYELCGEYIQRLLPDDFVTFVNTITCSRDSSLQLEVSCRQEIVRRAIKFCHTQAGKKKGEGSEKEWLKAEKQLGPLQAHLESLDSDTIRSFLQAGEPKFKQYGLHYDLSCGDPEKVGQLLVLMVVEGQPLELVEDLLTVAPPVGVSVADVLHKALRRIVAALRGEEEEEDHKIYDPLQRLEQILENVQEHIENEGELAGRKDVFEVLHPYVSDSTVSMQQRSAVLEILEKTVGLGGEHASILLFCKTSHMVKPVWGEVALKEEELNKEEGRRALFSQLLAATKLASGYNALCQLLRLWPEFTSQGEGENPWTQTFNAMAGSTNTATVALIDTVLRDLGAADFPLNLVDTKLVFDALLRHQHPLEGVKVILRSSHKKLYPSAVLVLSAEEEVDDPDLVDLALRRELAPQLVSTPVYALIMKAVVKAQTQGAAAPPHLQLDTVVGQLQEAGLQAEARTLIQQAQASKPLLQSFGSALGAMGGWFKS</sequence>
<dbReference type="Pfam" id="PF08314">
    <property type="entry name" value="Sec39"/>
    <property type="match status" value="2"/>
</dbReference>
<evidence type="ECO:0000256" key="4">
    <source>
        <dbReference type="ARBA" id="ARBA00022927"/>
    </source>
</evidence>
<dbReference type="PANTHER" id="PTHR15922:SF2">
    <property type="entry name" value="NBAS SUBUNIT OF NRZ TETHERING COMPLEX"/>
    <property type="match status" value="1"/>
</dbReference>
<evidence type="ECO:0000256" key="3">
    <source>
        <dbReference type="ARBA" id="ARBA00022824"/>
    </source>
</evidence>
<dbReference type="InterPro" id="IPR013244">
    <property type="entry name" value="Sec39_domain"/>
</dbReference>
<dbReference type="Pfam" id="PF15492">
    <property type="entry name" value="Nbas_N"/>
    <property type="match status" value="1"/>
</dbReference>
<feature type="compositionally biased region" description="Polar residues" evidence="5">
    <location>
        <begin position="1399"/>
        <end position="1413"/>
    </location>
</feature>
<protein>
    <recommendedName>
        <fullName evidence="11">Neuroblastoma-amplified sequence</fullName>
    </recommendedName>
</protein>
<feature type="region of interest" description="Disordered" evidence="5">
    <location>
        <begin position="1457"/>
        <end position="1477"/>
    </location>
</feature>
<feature type="region of interest" description="Disordered" evidence="5">
    <location>
        <begin position="1140"/>
        <end position="1169"/>
    </location>
</feature>
<evidence type="ECO:0000313" key="9">
    <source>
        <dbReference type="EMBL" id="KAK7115948.1"/>
    </source>
</evidence>
<feature type="region of interest" description="Disordered" evidence="5">
    <location>
        <begin position="1388"/>
        <end position="1415"/>
    </location>
</feature>
<keyword evidence="3" id="KW-0256">Endoplasmic reticulum</keyword>
<evidence type="ECO:0000313" key="10">
    <source>
        <dbReference type="Proteomes" id="UP001374579"/>
    </source>
</evidence>
<evidence type="ECO:0000256" key="5">
    <source>
        <dbReference type="SAM" id="MobiDB-lite"/>
    </source>
</evidence>
<name>A0AAN9C2Z5_9CAEN</name>
<dbReference type="InterPro" id="IPR036322">
    <property type="entry name" value="WD40_repeat_dom_sf"/>
</dbReference>
<dbReference type="GO" id="GO:0015031">
    <property type="term" value="P:protein transport"/>
    <property type="evidence" value="ECO:0007669"/>
    <property type="project" value="UniProtKB-KW"/>
</dbReference>
<dbReference type="GO" id="GO:0006890">
    <property type="term" value="P:retrograde vesicle-mediated transport, Golgi to endoplasmic reticulum"/>
    <property type="evidence" value="ECO:0007669"/>
    <property type="project" value="InterPro"/>
</dbReference>
<feature type="domain" description="NBAS subunit of NRZ tethering complex C-terminal" evidence="8">
    <location>
        <begin position="1997"/>
        <end position="2117"/>
    </location>
</feature>
<feature type="compositionally biased region" description="Low complexity" evidence="5">
    <location>
        <begin position="1149"/>
        <end position="1168"/>
    </location>
</feature>
<dbReference type="GO" id="GO:0070939">
    <property type="term" value="C:Dsl1/NZR complex"/>
    <property type="evidence" value="ECO:0007669"/>
    <property type="project" value="TreeGrafter"/>
</dbReference>
<dbReference type="PANTHER" id="PTHR15922">
    <property type="entry name" value="NEUROBLASTOMA-AMPLIFIED SEQUENCE"/>
    <property type="match status" value="1"/>
</dbReference>
<proteinExistence type="predicted"/>
<dbReference type="InterPro" id="IPR015943">
    <property type="entry name" value="WD40/YVTN_repeat-like_dom_sf"/>
</dbReference>
<dbReference type="InterPro" id="IPR054751">
    <property type="entry name" value="NBAS_C"/>
</dbReference>
<dbReference type="GO" id="GO:0000149">
    <property type="term" value="F:SNARE binding"/>
    <property type="evidence" value="ECO:0007669"/>
    <property type="project" value="TreeGrafter"/>
</dbReference>
<evidence type="ECO:0000259" key="8">
    <source>
        <dbReference type="Pfam" id="PF22913"/>
    </source>
</evidence>
<evidence type="ECO:0000259" key="7">
    <source>
        <dbReference type="Pfam" id="PF15492"/>
    </source>
</evidence>
<accession>A0AAN9C2Z5</accession>
<feature type="domain" description="Sec39" evidence="6">
    <location>
        <begin position="1031"/>
        <end position="1363"/>
    </location>
</feature>
<dbReference type="Proteomes" id="UP001374579">
    <property type="component" value="Unassembled WGS sequence"/>
</dbReference>
<dbReference type="InterPro" id="IPR029145">
    <property type="entry name" value="NBAS_N"/>
</dbReference>
<feature type="domain" description="Sec39" evidence="6">
    <location>
        <begin position="727"/>
        <end position="942"/>
    </location>
</feature>
<organism evidence="9 10">
    <name type="scientific">Littorina saxatilis</name>
    <dbReference type="NCBI Taxonomy" id="31220"/>
    <lineage>
        <taxon>Eukaryota</taxon>
        <taxon>Metazoa</taxon>
        <taxon>Spiralia</taxon>
        <taxon>Lophotrochozoa</taxon>
        <taxon>Mollusca</taxon>
        <taxon>Gastropoda</taxon>
        <taxon>Caenogastropoda</taxon>
        <taxon>Littorinimorpha</taxon>
        <taxon>Littorinoidea</taxon>
        <taxon>Littorinidae</taxon>
        <taxon>Littorina</taxon>
    </lineage>
</organism>
<dbReference type="SUPFAM" id="SSF50978">
    <property type="entry name" value="WD40 repeat-like"/>
    <property type="match status" value="1"/>
</dbReference>
<dbReference type="Pfam" id="PF22913">
    <property type="entry name" value="NBAS_11th"/>
    <property type="match status" value="1"/>
</dbReference>
<reference evidence="9 10" key="1">
    <citation type="submission" date="2024-02" db="EMBL/GenBank/DDBJ databases">
        <title>Chromosome-scale genome assembly of the rough periwinkle Littorina saxatilis.</title>
        <authorList>
            <person name="De Jode A."/>
            <person name="Faria R."/>
            <person name="Formenti G."/>
            <person name="Sims Y."/>
            <person name="Smith T.P."/>
            <person name="Tracey A."/>
            <person name="Wood J.M.D."/>
            <person name="Zagrodzka Z.B."/>
            <person name="Johannesson K."/>
            <person name="Butlin R.K."/>
            <person name="Leder E.H."/>
        </authorList>
    </citation>
    <scope>NUCLEOTIDE SEQUENCE [LARGE SCALE GENOMIC DNA]</scope>
    <source>
        <strain evidence="9">Snail1</strain>
        <tissue evidence="9">Muscle</tissue>
    </source>
</reference>
<feature type="domain" description="Neuroblastoma-amplified sequence N-terminal" evidence="7">
    <location>
        <begin position="90"/>
        <end position="374"/>
    </location>
</feature>
<keyword evidence="10" id="KW-1185">Reference proteome</keyword>
<gene>
    <name evidence="9" type="ORF">V1264_001724</name>
</gene>
<evidence type="ECO:0000259" key="6">
    <source>
        <dbReference type="Pfam" id="PF08314"/>
    </source>
</evidence>
<evidence type="ECO:0000256" key="2">
    <source>
        <dbReference type="ARBA" id="ARBA00022448"/>
    </source>
</evidence>
<evidence type="ECO:0000256" key="1">
    <source>
        <dbReference type="ARBA" id="ARBA00004240"/>
    </source>
</evidence>
<keyword evidence="4" id="KW-0653">Protein transport</keyword>
<dbReference type="Gene3D" id="2.130.10.10">
    <property type="entry name" value="YVTN repeat-like/Quinoprotein amine dehydrogenase"/>
    <property type="match status" value="1"/>
</dbReference>